<gene>
    <name evidence="1" type="ORF">RPERSI_LOCUS23552</name>
</gene>
<sequence>HHHKSFIMFDEFHELDCAMLASYDIIKHEQIQKLFLSNYVPLEIDGLTNIHDLHQVYQNIKSSSIITMGLDLPGKRIMIDEVPTSPDDMKQTSGRANRSQ</sequence>
<comment type="caution">
    <text evidence="1">The sequence shown here is derived from an EMBL/GenBank/DDBJ whole genome shotgun (WGS) entry which is preliminary data.</text>
</comment>
<name>A0ACA9RWJ3_9GLOM</name>
<evidence type="ECO:0000313" key="2">
    <source>
        <dbReference type="Proteomes" id="UP000789920"/>
    </source>
</evidence>
<proteinExistence type="predicted"/>
<feature type="non-terminal residue" evidence="1">
    <location>
        <position position="1"/>
    </location>
</feature>
<dbReference type="Proteomes" id="UP000789920">
    <property type="component" value="Unassembled WGS sequence"/>
</dbReference>
<keyword evidence="2" id="KW-1185">Reference proteome</keyword>
<protein>
    <submittedName>
        <fullName evidence="1">6082_t:CDS:1</fullName>
    </submittedName>
</protein>
<dbReference type="EMBL" id="CAJVQC010073820">
    <property type="protein sequence ID" value="CAG8812560.1"/>
    <property type="molecule type" value="Genomic_DNA"/>
</dbReference>
<evidence type="ECO:0000313" key="1">
    <source>
        <dbReference type="EMBL" id="CAG8812560.1"/>
    </source>
</evidence>
<accession>A0ACA9RWJ3</accession>
<reference evidence="1" key="1">
    <citation type="submission" date="2021-06" db="EMBL/GenBank/DDBJ databases">
        <authorList>
            <person name="Kallberg Y."/>
            <person name="Tangrot J."/>
            <person name="Rosling A."/>
        </authorList>
    </citation>
    <scope>NUCLEOTIDE SEQUENCE</scope>
    <source>
        <strain evidence="1">MA461A</strain>
    </source>
</reference>
<organism evidence="1 2">
    <name type="scientific">Racocetra persica</name>
    <dbReference type="NCBI Taxonomy" id="160502"/>
    <lineage>
        <taxon>Eukaryota</taxon>
        <taxon>Fungi</taxon>
        <taxon>Fungi incertae sedis</taxon>
        <taxon>Mucoromycota</taxon>
        <taxon>Glomeromycotina</taxon>
        <taxon>Glomeromycetes</taxon>
        <taxon>Diversisporales</taxon>
        <taxon>Gigasporaceae</taxon>
        <taxon>Racocetra</taxon>
    </lineage>
</organism>